<organism evidence="2 3">
    <name type="scientific">Moheibacter lacus</name>
    <dbReference type="NCBI Taxonomy" id="2745851"/>
    <lineage>
        <taxon>Bacteria</taxon>
        <taxon>Pseudomonadati</taxon>
        <taxon>Bacteroidota</taxon>
        <taxon>Flavobacteriia</taxon>
        <taxon>Flavobacteriales</taxon>
        <taxon>Weeksellaceae</taxon>
        <taxon>Moheibacter</taxon>
    </lineage>
</organism>
<comment type="caution">
    <text evidence="2">The sequence shown here is derived from an EMBL/GenBank/DDBJ whole genome shotgun (WGS) entry which is preliminary data.</text>
</comment>
<evidence type="ECO:0000256" key="1">
    <source>
        <dbReference type="SAM" id="SignalP"/>
    </source>
</evidence>
<name>A0A838ZQY9_9FLAO</name>
<dbReference type="Proteomes" id="UP000552241">
    <property type="component" value="Unassembled WGS sequence"/>
</dbReference>
<accession>A0A838ZQY9</accession>
<feature type="chain" id="PRO_5032314478" evidence="1">
    <location>
        <begin position="23"/>
        <end position="152"/>
    </location>
</feature>
<keyword evidence="1" id="KW-0732">Signal</keyword>
<keyword evidence="3" id="KW-1185">Reference proteome</keyword>
<evidence type="ECO:0000313" key="2">
    <source>
        <dbReference type="EMBL" id="MBA5628572.1"/>
    </source>
</evidence>
<dbReference type="PROSITE" id="PS51257">
    <property type="entry name" value="PROKAR_LIPOPROTEIN"/>
    <property type="match status" value="1"/>
</dbReference>
<dbReference type="RefSeq" id="WP_182042165.1">
    <property type="nucleotide sequence ID" value="NZ_JACDZE010000001.1"/>
</dbReference>
<keyword evidence="2" id="KW-0378">Hydrolase</keyword>
<dbReference type="GO" id="GO:0008233">
    <property type="term" value="F:peptidase activity"/>
    <property type="evidence" value="ECO:0007669"/>
    <property type="project" value="UniProtKB-KW"/>
</dbReference>
<evidence type="ECO:0000313" key="3">
    <source>
        <dbReference type="Proteomes" id="UP000552241"/>
    </source>
</evidence>
<gene>
    <name evidence="2" type="ORF">HU137_02165</name>
</gene>
<dbReference type="GO" id="GO:0006508">
    <property type="term" value="P:proteolysis"/>
    <property type="evidence" value="ECO:0007669"/>
    <property type="project" value="UniProtKB-KW"/>
</dbReference>
<dbReference type="EMBL" id="JACDZE010000001">
    <property type="protein sequence ID" value="MBA5628572.1"/>
    <property type="molecule type" value="Genomic_DNA"/>
</dbReference>
<sequence length="152" mass="16959">MKKIIFCFGILLFAVSCSNSQATSDEASKMKNFEILYQSEYGGIGVEKTEIYTEAETFAKMWNETINVYSESAEIPTVDFDKKMVIAKHFQSQNSGGTEYEIQSVNQTGNKTEVLYKATPPDGMATMAITNPLIILVVNKVQSPMVEFKAQK</sequence>
<keyword evidence="2" id="KW-0645">Protease</keyword>
<feature type="signal peptide" evidence="1">
    <location>
        <begin position="1"/>
        <end position="22"/>
    </location>
</feature>
<dbReference type="AlphaFoldDB" id="A0A838ZQY9"/>
<reference evidence="2 3" key="1">
    <citation type="submission" date="2020-07" db="EMBL/GenBank/DDBJ databases">
        <title>Moheibacter lacus sp. nov., a member of the family Flavobacteriaceae isolated from freshwater lake sediment.</title>
        <authorList>
            <person name="Liu Y."/>
        </authorList>
    </citation>
    <scope>NUCLEOTIDE SEQUENCE [LARGE SCALE GENOMIC DNA]</scope>
    <source>
        <strain evidence="2 3">BDHS18</strain>
    </source>
</reference>
<proteinExistence type="predicted"/>
<protein>
    <submittedName>
        <fullName evidence="2">Protease complex subunit PrcB family protein</fullName>
    </submittedName>
</protein>